<dbReference type="SMART" id="SM00408">
    <property type="entry name" value="IGc2"/>
    <property type="match status" value="4"/>
</dbReference>
<evidence type="ECO:0000256" key="13">
    <source>
        <dbReference type="SAM" id="Phobius"/>
    </source>
</evidence>
<feature type="transmembrane region" description="Helical" evidence="13">
    <location>
        <begin position="1406"/>
        <end position="1431"/>
    </location>
</feature>
<dbReference type="InterPro" id="IPR017981">
    <property type="entry name" value="GPCR_2-like_7TM"/>
</dbReference>
<dbReference type="Pfam" id="PF07679">
    <property type="entry name" value="I-set"/>
    <property type="match status" value="1"/>
</dbReference>
<keyword evidence="6" id="KW-0732">Signal</keyword>
<keyword evidence="5 13" id="KW-0812">Transmembrane</keyword>
<dbReference type="CDD" id="cd00096">
    <property type="entry name" value="Ig"/>
    <property type="match status" value="1"/>
</dbReference>
<dbReference type="InterPro" id="IPR000203">
    <property type="entry name" value="GPS"/>
</dbReference>
<dbReference type="GO" id="GO:0005509">
    <property type="term" value="F:calcium ion binding"/>
    <property type="evidence" value="ECO:0007669"/>
    <property type="project" value="InterPro"/>
</dbReference>
<dbReference type="PROSITE" id="PS00420">
    <property type="entry name" value="SRCR_1"/>
    <property type="match status" value="1"/>
</dbReference>
<feature type="domain" description="Ig-like" evidence="18">
    <location>
        <begin position="708"/>
        <end position="788"/>
    </location>
</feature>
<dbReference type="SMART" id="SM00202">
    <property type="entry name" value="SR"/>
    <property type="match status" value="2"/>
</dbReference>
<keyword evidence="10" id="KW-0393">Immunoglobulin domain</keyword>
<feature type="disulfide bond" evidence="12">
    <location>
        <begin position="149"/>
        <end position="213"/>
    </location>
</feature>
<feature type="domain" description="GAIN-B" evidence="15">
    <location>
        <begin position="1083"/>
        <end position="1241"/>
    </location>
</feature>
<dbReference type="SMART" id="SM00181">
    <property type="entry name" value="EGF"/>
    <property type="match status" value="1"/>
</dbReference>
<dbReference type="SMART" id="SM00303">
    <property type="entry name" value="GPS"/>
    <property type="match status" value="1"/>
</dbReference>
<feature type="transmembrane region" description="Helical" evidence="13">
    <location>
        <begin position="1327"/>
        <end position="1350"/>
    </location>
</feature>
<dbReference type="EMBL" id="CASHTH010000212">
    <property type="protein sequence ID" value="CAI7994422.1"/>
    <property type="molecule type" value="Genomic_DNA"/>
</dbReference>
<dbReference type="PROSITE" id="PS00010">
    <property type="entry name" value="ASX_HYDROXYL"/>
    <property type="match status" value="1"/>
</dbReference>
<dbReference type="Gene3D" id="2.60.40.10">
    <property type="entry name" value="Immunoglobulins"/>
    <property type="match status" value="4"/>
</dbReference>
<keyword evidence="11" id="KW-0245">EGF-like domain</keyword>
<feature type="transmembrane region" description="Helical" evidence="13">
    <location>
        <begin position="1370"/>
        <end position="1394"/>
    </location>
</feature>
<dbReference type="PROSITE" id="PS50026">
    <property type="entry name" value="EGF_3"/>
    <property type="match status" value="1"/>
</dbReference>
<dbReference type="CDD" id="cd00054">
    <property type="entry name" value="EGF_CA"/>
    <property type="match status" value="1"/>
</dbReference>
<dbReference type="InterPro" id="IPR003598">
    <property type="entry name" value="Ig_sub2"/>
</dbReference>
<feature type="disulfide bond" evidence="12">
    <location>
        <begin position="193"/>
        <end position="203"/>
    </location>
</feature>
<sequence>MQAALSSCQTICTQQSEYGFSFTARVDYCYNETLRGVCDVGWTAEDAAVVCREYNGEGYLSEAITGLEFGSRVPLVEDVMCNGSESRLQDCPGGQPTQVSSECTNSSNRAAGVRCYQICYSGAVRLAGGPNRAEGRVEVCSNNTWGTVCDVGWDENDAVPACRSAGFYWGGEIVPNTGFGMGTGEILASNISCNGTEYDVYACQNTTDIPDVCTHERDAALSCQPGFIDMNITVDPRTDVVVGNTVTFWCNAESPSVANITSYMWQNSRGVVTPDDSRISIELRNASYSSYYGAFIFNSSLTFSPLVPSDGDRYECVLTISLPDVGVNITNTTSTDIRILVPPLRVEVNSTVPLVGAPLTVTCTAEFPPDVPRSLYLRPISDSPPFVSNSTVDDGTTRTIQAVVEPVELNSVLQYICIAEVEGEYVYTRPNSSSSVIELTPILPPTLVEEVADNFFVLNSSNVRSGDDSDLLAAFRCIVDSQPPATIEWSYFNNSRITIETVQENSLRQISTLGISSVDIVDQGVFTCTATSPYGSISSSANLRVFVVPEASVVAVSDTELTEGDEISLNCTIDGSFPPATQIQWQKDGVPFLTSTERITITTVPPTTDNFGLFTQRSTLEISDTHPGEDSGVYTCKAFLSSPGVPTVSADISISIQIRNECIILADPIMTPCVNGYCVDGFNTYMCICEDGYTGRNCDEEVIVRSLPMITESPRPTTGRAGQPINLTCTVTGSPTPAITWFRDRDVIPNAIFQFLYIPAAKPEDRGSYYCRAENSEGVAQSDQALVTLEGIQQFGVKLTFPARRKREDTADPTSMLADALVGQMIPGSDVTIYSVSVTGTGSLLVTVAAAGDIPQGGVGGALANQITETAEAAGIQVVVEVTRYDGCPMELGQSYIPYWPNFRIQWPELEIGQMATESCACGALNSSSYLATRICGGNYSNGAMWEAQDVSQCSFSNSTLELCQASELPVVEQAVAVAEAVSDPNQIDSETFSVAVDLFDSLLNDALDNPEIVTDVLDGIDSILDVSGDVVKQSQSGNTLLSALEDFAGDIDITPGQRSLTLSEDNFALHAENVDTNNIEGITFSTNSRNSFRSGTVGSSSGSSVPLDAVASIVLPQSVLDRVSSTGSQRISFSLFDDDALFQPLSTPEVFRGLDVGSVIISATIYDATATGLSDPVTARFQKSTPNSPSTCVFWDPLLGGGYGGFSTTGCTTADGPNEVTCSCNHLTSFTILSNTTEPVTQQPPSVEVDDDDDDDADHSAVVYLLLSICLVILLLTIALHLGLRVLRATQESRILVNFCGALFGLYFVTMLAYGEDMPEGACRLWAFLMDYFFVVALIWTFAEALLVFLRQKMPSFDDRFLTRNLSWIFLPIAWGVPIVPALISIAGLDYYGEYRLCQLYNWPFYAFLVAPLVIIYALNWFLFMGTLVIDNAEGPRREIEGRTALCVLPRVCRNDPVTDIRYRMGVWIHRLEQRVPRCVPHHAVPLQFLDFRSHNPPVCFLSSIARGTRATVEYCHLPFEGLRH</sequence>
<gene>
    <name evidence="19" type="ORF">GBAR_LOCUS1444</name>
</gene>
<evidence type="ECO:0000256" key="3">
    <source>
        <dbReference type="ARBA" id="ARBA00007343"/>
    </source>
</evidence>
<dbReference type="InterPro" id="IPR057244">
    <property type="entry name" value="GAIN_B"/>
</dbReference>
<organism evidence="19 20">
    <name type="scientific">Geodia barretti</name>
    <name type="common">Barrett's horny sponge</name>
    <dbReference type="NCBI Taxonomy" id="519541"/>
    <lineage>
        <taxon>Eukaryota</taxon>
        <taxon>Metazoa</taxon>
        <taxon>Porifera</taxon>
        <taxon>Demospongiae</taxon>
        <taxon>Heteroscleromorpha</taxon>
        <taxon>Tetractinellida</taxon>
        <taxon>Astrophorina</taxon>
        <taxon>Geodiidae</taxon>
        <taxon>Geodia</taxon>
    </lineage>
</organism>
<comment type="subcellular location">
    <subcellularLocation>
        <location evidence="2">Cell membrane</location>
    </subcellularLocation>
    <subcellularLocation>
        <location evidence="1">Membrane</location>
        <topology evidence="1">Multi-pass membrane protein</topology>
    </subcellularLocation>
</comment>
<feature type="disulfide bond" evidence="12">
    <location>
        <begin position="162"/>
        <end position="223"/>
    </location>
</feature>
<dbReference type="InterPro" id="IPR013783">
    <property type="entry name" value="Ig-like_fold"/>
</dbReference>
<dbReference type="InterPro" id="IPR036179">
    <property type="entry name" value="Ig-like_dom_sf"/>
</dbReference>
<comment type="similarity">
    <text evidence="3">Belongs to the G-protein coupled receptor 2 family. Adhesion G-protein coupled receptor (ADGR) subfamily.</text>
</comment>
<evidence type="ECO:0000313" key="20">
    <source>
        <dbReference type="Proteomes" id="UP001174909"/>
    </source>
</evidence>
<dbReference type="InterPro" id="IPR001881">
    <property type="entry name" value="EGF-like_Ca-bd_dom"/>
</dbReference>
<dbReference type="SUPFAM" id="SSF48726">
    <property type="entry name" value="Immunoglobulin"/>
    <property type="match status" value="4"/>
</dbReference>
<feature type="domain" description="EGF-like" evidence="14">
    <location>
        <begin position="658"/>
        <end position="699"/>
    </location>
</feature>
<dbReference type="InterPro" id="IPR036772">
    <property type="entry name" value="SRCR-like_dom_sf"/>
</dbReference>
<evidence type="ECO:0000256" key="10">
    <source>
        <dbReference type="ARBA" id="ARBA00023319"/>
    </source>
</evidence>
<dbReference type="Pfam" id="PF00002">
    <property type="entry name" value="7tm_2"/>
    <property type="match status" value="1"/>
</dbReference>
<dbReference type="SMART" id="SM00179">
    <property type="entry name" value="EGF_CA"/>
    <property type="match status" value="1"/>
</dbReference>
<evidence type="ECO:0000256" key="12">
    <source>
        <dbReference type="PROSITE-ProRule" id="PRU00196"/>
    </source>
</evidence>
<keyword evidence="4" id="KW-1003">Cell membrane</keyword>
<dbReference type="GO" id="GO:0005886">
    <property type="term" value="C:plasma membrane"/>
    <property type="evidence" value="ECO:0007669"/>
    <property type="project" value="UniProtKB-SubCell"/>
</dbReference>
<feature type="domain" description="Ig-like" evidence="18">
    <location>
        <begin position="225"/>
        <end position="334"/>
    </location>
</feature>
<evidence type="ECO:0000256" key="2">
    <source>
        <dbReference type="ARBA" id="ARBA00004236"/>
    </source>
</evidence>
<dbReference type="Gene3D" id="2.10.25.10">
    <property type="entry name" value="Laminin"/>
    <property type="match status" value="1"/>
</dbReference>
<dbReference type="PROSITE" id="PS50287">
    <property type="entry name" value="SRCR_2"/>
    <property type="match status" value="2"/>
</dbReference>
<dbReference type="FunFam" id="2.60.40.10:FF:000032">
    <property type="entry name" value="palladin isoform X1"/>
    <property type="match status" value="1"/>
</dbReference>
<dbReference type="InterPro" id="IPR001190">
    <property type="entry name" value="SRCR"/>
</dbReference>
<dbReference type="InterPro" id="IPR046338">
    <property type="entry name" value="GAIN_dom_sf"/>
</dbReference>
<feature type="domain" description="SRCR" evidence="17">
    <location>
        <begin position="25"/>
        <end position="116"/>
    </location>
</feature>
<dbReference type="GO" id="GO:0007166">
    <property type="term" value="P:cell surface receptor signaling pathway"/>
    <property type="evidence" value="ECO:0007669"/>
    <property type="project" value="InterPro"/>
</dbReference>
<protein>
    <submittedName>
        <fullName evidence="19">Deleted in malignant brain tumors 1 protein</fullName>
    </submittedName>
</protein>
<dbReference type="InterPro" id="IPR000742">
    <property type="entry name" value="EGF"/>
</dbReference>
<evidence type="ECO:0000259" key="17">
    <source>
        <dbReference type="PROSITE" id="PS50287"/>
    </source>
</evidence>
<comment type="caution">
    <text evidence="12">Lacks conserved residue(s) required for the propagation of feature annotation.</text>
</comment>
<dbReference type="PROSITE" id="PS00022">
    <property type="entry name" value="EGF_1"/>
    <property type="match status" value="1"/>
</dbReference>
<evidence type="ECO:0000256" key="6">
    <source>
        <dbReference type="ARBA" id="ARBA00022729"/>
    </source>
</evidence>
<dbReference type="Gene3D" id="3.10.250.10">
    <property type="entry name" value="SRCR-like domain"/>
    <property type="match status" value="2"/>
</dbReference>
<dbReference type="GO" id="GO:0004930">
    <property type="term" value="F:G protein-coupled receptor activity"/>
    <property type="evidence" value="ECO:0007669"/>
    <property type="project" value="InterPro"/>
</dbReference>
<evidence type="ECO:0000256" key="9">
    <source>
        <dbReference type="ARBA" id="ARBA00023157"/>
    </source>
</evidence>
<dbReference type="PANTHER" id="PTHR45692">
    <property type="entry name" value="G_PROTEIN_RECEP_F2_4 DOMAIN-CONTAINING PROTEIN"/>
    <property type="match status" value="1"/>
</dbReference>
<evidence type="ECO:0000256" key="11">
    <source>
        <dbReference type="PROSITE-ProRule" id="PRU00076"/>
    </source>
</evidence>
<feature type="domain" description="Ig-like" evidence="18">
    <location>
        <begin position="445"/>
        <end position="544"/>
    </location>
</feature>
<dbReference type="InterPro" id="IPR000832">
    <property type="entry name" value="GPCR_2_secretin-like"/>
</dbReference>
<dbReference type="SUPFAM" id="SSF56487">
    <property type="entry name" value="SRCR-like"/>
    <property type="match status" value="2"/>
</dbReference>
<evidence type="ECO:0000256" key="4">
    <source>
        <dbReference type="ARBA" id="ARBA00022475"/>
    </source>
</evidence>
<dbReference type="PROSITE" id="PS50221">
    <property type="entry name" value="GAIN_B"/>
    <property type="match status" value="1"/>
</dbReference>
<dbReference type="Pfam" id="PF00530">
    <property type="entry name" value="SRCR"/>
    <property type="match status" value="2"/>
</dbReference>
<feature type="transmembrane region" description="Helical" evidence="13">
    <location>
        <begin position="1262"/>
        <end position="1284"/>
    </location>
</feature>
<feature type="domain" description="SRCR" evidence="17">
    <location>
        <begin position="124"/>
        <end position="224"/>
    </location>
</feature>
<keyword evidence="20" id="KW-1185">Reference proteome</keyword>
<dbReference type="SUPFAM" id="SSF57196">
    <property type="entry name" value="EGF/Laminin"/>
    <property type="match status" value="1"/>
</dbReference>
<comment type="caution">
    <text evidence="19">The sequence shown here is derived from an EMBL/GenBank/DDBJ whole genome shotgun (WGS) entry which is preliminary data.</text>
</comment>
<dbReference type="Gene3D" id="1.20.1070.10">
    <property type="entry name" value="Rhodopsin 7-helix transmembrane proteins"/>
    <property type="match status" value="1"/>
</dbReference>
<evidence type="ECO:0000259" key="16">
    <source>
        <dbReference type="PROSITE" id="PS50261"/>
    </source>
</evidence>
<feature type="disulfide bond" evidence="12">
    <location>
        <begin position="81"/>
        <end position="91"/>
    </location>
</feature>
<feature type="transmembrane region" description="Helical" evidence="13">
    <location>
        <begin position="1296"/>
        <end position="1315"/>
    </location>
</feature>
<dbReference type="InterPro" id="IPR003599">
    <property type="entry name" value="Ig_sub"/>
</dbReference>
<keyword evidence="8 13" id="KW-0472">Membrane</keyword>
<keyword evidence="9 12" id="KW-1015">Disulfide bond</keyword>
<dbReference type="InterPro" id="IPR013098">
    <property type="entry name" value="Ig_I-set"/>
</dbReference>
<dbReference type="Pfam" id="PF13927">
    <property type="entry name" value="Ig_3"/>
    <property type="match status" value="2"/>
</dbReference>
<dbReference type="PANTHER" id="PTHR45692:SF1">
    <property type="entry name" value="G-PROTEIN COUPLED RECEPTORS FAMILY 2 PROFILE 2 DOMAIN-CONTAINING PROTEIN"/>
    <property type="match status" value="1"/>
</dbReference>
<evidence type="ECO:0000259" key="14">
    <source>
        <dbReference type="PROSITE" id="PS50026"/>
    </source>
</evidence>
<dbReference type="Pfam" id="PF01825">
    <property type="entry name" value="GPS"/>
    <property type="match status" value="1"/>
</dbReference>
<evidence type="ECO:0000256" key="8">
    <source>
        <dbReference type="ARBA" id="ARBA00023136"/>
    </source>
</evidence>
<reference evidence="19" key="1">
    <citation type="submission" date="2023-03" db="EMBL/GenBank/DDBJ databases">
        <authorList>
            <person name="Steffen K."/>
            <person name="Cardenas P."/>
        </authorList>
    </citation>
    <scope>NUCLEOTIDE SEQUENCE</scope>
</reference>
<accession>A0AA35VVM1</accession>
<evidence type="ECO:0000313" key="19">
    <source>
        <dbReference type="EMBL" id="CAI7994422.1"/>
    </source>
</evidence>
<proteinExistence type="inferred from homology"/>
<dbReference type="FunFam" id="3.10.250.10:FF:000001">
    <property type="entry name" value="Lysyl oxidase 4 isoform X1"/>
    <property type="match status" value="1"/>
</dbReference>
<feature type="domain" description="Ig-like" evidence="18">
    <location>
        <begin position="549"/>
        <end position="653"/>
    </location>
</feature>
<evidence type="ECO:0000256" key="1">
    <source>
        <dbReference type="ARBA" id="ARBA00004141"/>
    </source>
</evidence>
<evidence type="ECO:0000259" key="18">
    <source>
        <dbReference type="PROSITE" id="PS50835"/>
    </source>
</evidence>
<keyword evidence="7 13" id="KW-1133">Transmembrane helix</keyword>
<dbReference type="InterPro" id="IPR007110">
    <property type="entry name" value="Ig-like_dom"/>
</dbReference>
<dbReference type="PROSITE" id="PS50835">
    <property type="entry name" value="IG_LIKE"/>
    <property type="match status" value="4"/>
</dbReference>
<dbReference type="InterPro" id="IPR000152">
    <property type="entry name" value="EGF-type_Asp/Asn_hydroxyl_site"/>
</dbReference>
<dbReference type="SMART" id="SM00409">
    <property type="entry name" value="IG"/>
    <property type="match status" value="4"/>
</dbReference>
<evidence type="ECO:0000259" key="15">
    <source>
        <dbReference type="PROSITE" id="PS50221"/>
    </source>
</evidence>
<evidence type="ECO:0000256" key="7">
    <source>
        <dbReference type="ARBA" id="ARBA00022989"/>
    </source>
</evidence>
<feature type="domain" description="G-protein coupled receptors family 2 profile 2" evidence="16">
    <location>
        <begin position="1260"/>
        <end position="1431"/>
    </location>
</feature>
<evidence type="ECO:0000256" key="5">
    <source>
        <dbReference type="ARBA" id="ARBA00022692"/>
    </source>
</evidence>
<feature type="disulfide bond" evidence="11">
    <location>
        <begin position="689"/>
        <end position="698"/>
    </location>
</feature>
<dbReference type="PRINTS" id="PR00258">
    <property type="entry name" value="SPERACTRCPTR"/>
</dbReference>
<dbReference type="Gene3D" id="2.60.220.50">
    <property type="match status" value="1"/>
</dbReference>
<dbReference type="PROSITE" id="PS01186">
    <property type="entry name" value="EGF_2"/>
    <property type="match status" value="1"/>
</dbReference>
<dbReference type="PROSITE" id="PS50261">
    <property type="entry name" value="G_PROTEIN_RECEP_F2_4"/>
    <property type="match status" value="1"/>
</dbReference>
<name>A0AA35VVM1_GEOBA</name>
<dbReference type="Proteomes" id="UP001174909">
    <property type="component" value="Unassembled WGS sequence"/>
</dbReference>